<dbReference type="SUPFAM" id="SSF82714">
    <property type="entry name" value="Multidrug efflux transporter AcrB TolC docking domain, DN and DC subdomains"/>
    <property type="match status" value="2"/>
</dbReference>
<feature type="transmembrane region" description="Helical" evidence="1">
    <location>
        <begin position="333"/>
        <end position="351"/>
    </location>
</feature>
<dbReference type="Pfam" id="PF00873">
    <property type="entry name" value="ACR_tran"/>
    <property type="match status" value="1"/>
</dbReference>
<dbReference type="PRINTS" id="PR00702">
    <property type="entry name" value="ACRIFLAVINRP"/>
</dbReference>
<feature type="transmembrane region" description="Helical" evidence="1">
    <location>
        <begin position="358"/>
        <end position="378"/>
    </location>
</feature>
<dbReference type="EMBL" id="JAKLTN010000001">
    <property type="protein sequence ID" value="MCG2576286.1"/>
    <property type="molecule type" value="Genomic_DNA"/>
</dbReference>
<dbReference type="Gene3D" id="1.20.1640.10">
    <property type="entry name" value="Multidrug efflux transporter AcrB transmembrane domain"/>
    <property type="match status" value="2"/>
</dbReference>
<dbReference type="SUPFAM" id="SSF82866">
    <property type="entry name" value="Multidrug efflux transporter AcrB transmembrane domain"/>
    <property type="match status" value="2"/>
</dbReference>
<accession>A0ABS9JZF1</accession>
<dbReference type="Gene3D" id="3.30.70.1320">
    <property type="entry name" value="Multidrug efflux transporter AcrB pore domain like"/>
    <property type="match status" value="1"/>
</dbReference>
<comment type="caution">
    <text evidence="2">The sequence shown here is derived from an EMBL/GenBank/DDBJ whole genome shotgun (WGS) entry which is preliminary data.</text>
</comment>
<feature type="transmembrane region" description="Helical" evidence="1">
    <location>
        <begin position="384"/>
        <end position="405"/>
    </location>
</feature>
<keyword evidence="1" id="KW-0472">Membrane</keyword>
<organism evidence="2 3">
    <name type="scientific">Dechloromonas hankyongensis</name>
    <dbReference type="NCBI Taxonomy" id="2908002"/>
    <lineage>
        <taxon>Bacteria</taxon>
        <taxon>Pseudomonadati</taxon>
        <taxon>Pseudomonadota</taxon>
        <taxon>Betaproteobacteria</taxon>
        <taxon>Rhodocyclales</taxon>
        <taxon>Azonexaceae</taxon>
        <taxon>Dechloromonas</taxon>
    </lineage>
</organism>
<dbReference type="PANTHER" id="PTHR32063:SF77">
    <property type="entry name" value="ACR FAMILY TRANSPORT PROTEIN"/>
    <property type="match status" value="1"/>
</dbReference>
<evidence type="ECO:0000256" key="1">
    <source>
        <dbReference type="SAM" id="Phobius"/>
    </source>
</evidence>
<dbReference type="PANTHER" id="PTHR32063">
    <property type="match status" value="1"/>
</dbReference>
<feature type="transmembrane region" description="Helical" evidence="1">
    <location>
        <begin position="457"/>
        <end position="479"/>
    </location>
</feature>
<name>A0ABS9JZF1_9RHOO</name>
<keyword evidence="3" id="KW-1185">Reference proteome</keyword>
<dbReference type="InterPro" id="IPR027463">
    <property type="entry name" value="AcrB_DN_DC_subdom"/>
</dbReference>
<feature type="transmembrane region" description="Helical" evidence="1">
    <location>
        <begin position="516"/>
        <end position="536"/>
    </location>
</feature>
<proteinExistence type="predicted"/>
<sequence>MNVSSWSIRNPTPAILFFLLLTLAGLIGFKGMKIQQFMDIDLPTVTVTASLPGAAPAQMETEVARKIENSVATLQGIKHIYTKVQDGTAIVTVEFRLEKPTQEAVDDVRDAVSRIRADLPGDIKDPVVSKVNLSGAPILTYTVASQRMDDEALSWFVDNTVSKALLSARGVGAVARVGGVTREVRIELDPARMLALNATAADISRQLKRIQQEASGGKSDIGGSEQSVRTLATVQSADELGSMDIVLSDGRHIRLDQVAKISDTVGEQRTAALLNGKPVVGFEVTRSKGAGEIEVRDAVLVALDRLKAEHPDIEITEAFNFVDPVVDNYEGSMKLLIEGALLAVLVVWLFLRDGRATFVSAAALPLSAIPTFFAMWLMGFTLNVVTLLSMSLVVGILVDDAIVEIENIMRHLRMGKTPYQAAMEAADEIGLAVIATTFTLIAVFLPTAFMSGVAGKFFVQFGWTAAIAVFFSLVVARMLTPMMAAYILKPVSSEHKPLRWLQVYEGWAAWCLRHRIVTMLAAAVFFVGSFMLVPLLPKGFLPPDDLSQTQIYLTLPPGVTFDDSFAAAEQARSIAEANKHVRLVYTAVGGGKAGSDPFAPAGAAEVRKATLTLNLTPRGERPGTTKQDIEGELRQALTAIPGAQIKVGLGSANEKYILVLASENGQLLAEHARVVERELRGIPGIGNVTTTASLVRPELVIRPDFARMADLGITSQAIADTLRIATAGDYDQGLAKLNLAQRQVPIVVKLPPEARTDLALLERLTVPGARGPVVLANVATIAIAGGPAEIDRYDRLRNINFEIELNGVPLGEVEAKALALPSIANLPPGIIQTTVGDAEAMGELFASFGLAMATGVLCIYIVLVLLFKDFVQPVTILAALVLSVPGAFLALFVAQKALSMPSMIGLIMLMGIATKNSILLIDYVVLARREHGLDRWSALLDACRKRARPIVMTTVAMGAGMMPIALGIGVDPSFRAPMAIVVIGGLITSTFLSLLVIPVVFTYVDDLISWVRAHLPHHPAKHG</sequence>
<feature type="transmembrane region" description="Helical" evidence="1">
    <location>
        <begin position="976"/>
        <end position="1004"/>
    </location>
</feature>
<dbReference type="RefSeq" id="WP_275708045.1">
    <property type="nucleotide sequence ID" value="NZ_JAKLTN010000001.1"/>
</dbReference>
<dbReference type="Gene3D" id="3.30.2090.10">
    <property type="entry name" value="Multidrug efflux transporter AcrB TolC docking domain, DN and DC subdomains"/>
    <property type="match status" value="2"/>
</dbReference>
<dbReference type="SUPFAM" id="SSF82693">
    <property type="entry name" value="Multidrug efflux transporter AcrB pore domain, PN1, PN2, PC1 and PC2 subdomains"/>
    <property type="match status" value="3"/>
</dbReference>
<dbReference type="Gene3D" id="3.30.70.1440">
    <property type="entry name" value="Multidrug efflux transporter AcrB pore domain"/>
    <property type="match status" value="1"/>
</dbReference>
<feature type="transmembrane region" description="Helical" evidence="1">
    <location>
        <begin position="844"/>
        <end position="867"/>
    </location>
</feature>
<keyword evidence="1" id="KW-1133">Transmembrane helix</keyword>
<feature type="transmembrane region" description="Helical" evidence="1">
    <location>
        <begin position="874"/>
        <end position="894"/>
    </location>
</feature>
<dbReference type="InterPro" id="IPR001036">
    <property type="entry name" value="Acrflvin-R"/>
</dbReference>
<gene>
    <name evidence="2" type="ORF">LZ012_04685</name>
</gene>
<evidence type="ECO:0000313" key="3">
    <source>
        <dbReference type="Proteomes" id="UP001165384"/>
    </source>
</evidence>
<evidence type="ECO:0000313" key="2">
    <source>
        <dbReference type="EMBL" id="MCG2576286.1"/>
    </source>
</evidence>
<dbReference type="Proteomes" id="UP001165384">
    <property type="component" value="Unassembled WGS sequence"/>
</dbReference>
<reference evidence="2" key="1">
    <citation type="submission" date="2022-01" db="EMBL/GenBank/DDBJ databases">
        <authorList>
            <person name="Jo J.-H."/>
            <person name="Im W.-T."/>
        </authorList>
    </citation>
    <scope>NUCLEOTIDE SEQUENCE</scope>
    <source>
        <strain evidence="2">XY25</strain>
    </source>
</reference>
<protein>
    <submittedName>
        <fullName evidence="2">Efflux RND transporter permease subunit</fullName>
    </submittedName>
</protein>
<feature type="transmembrane region" description="Helical" evidence="1">
    <location>
        <begin position="425"/>
        <end position="445"/>
    </location>
</feature>
<keyword evidence="1" id="KW-0812">Transmembrane</keyword>
<feature type="transmembrane region" description="Helical" evidence="1">
    <location>
        <begin position="906"/>
        <end position="926"/>
    </location>
</feature>
<dbReference type="Gene3D" id="3.30.70.1430">
    <property type="entry name" value="Multidrug efflux transporter AcrB pore domain"/>
    <property type="match status" value="2"/>
</dbReference>
<feature type="transmembrane region" description="Helical" evidence="1">
    <location>
        <begin position="947"/>
        <end position="970"/>
    </location>
</feature>